<dbReference type="EMBL" id="FOSW01000004">
    <property type="protein sequence ID" value="SFK87783.1"/>
    <property type="molecule type" value="Genomic_DNA"/>
</dbReference>
<dbReference type="Proteomes" id="UP000199152">
    <property type="component" value="Unassembled WGS sequence"/>
</dbReference>
<dbReference type="InterPro" id="IPR046450">
    <property type="entry name" value="PA_dom_sf"/>
</dbReference>
<dbReference type="InterPro" id="IPR045175">
    <property type="entry name" value="M28_fam"/>
</dbReference>
<accession>A0A1I4D463</accession>
<evidence type="ECO:0000259" key="2">
    <source>
        <dbReference type="Pfam" id="PF02225"/>
    </source>
</evidence>
<dbReference type="InParanoid" id="A0A1I4D463"/>
<dbReference type="GO" id="GO:0006508">
    <property type="term" value="P:proteolysis"/>
    <property type="evidence" value="ECO:0007669"/>
    <property type="project" value="InterPro"/>
</dbReference>
<dbReference type="SUPFAM" id="SSF52025">
    <property type="entry name" value="PA domain"/>
    <property type="match status" value="1"/>
</dbReference>
<sequence length="545" mass="55558">MAGTLHHAAPAPPRTTPGARNDRHVPSLGGYAQSRARPSPKDVAVHPLSRRRLAVPLLLALASPALLTTPAAAGTTPDTTAFLDAVTVDGITEHLLALQGIAEANDGNRASGSSGYDASAAYVAERLTAAGYRVSTQEFTFSAFREVEPASFARTAPTARSYGAEDFAVMEYSGSGEVTAAVTPVDLTLPPPAEPGSTSGCEAADFAGFPGGTVALVQRGTCDFATKAGNAQAAGAAAVVVFNEGQEGRTDVVAGTLGGPGITIPVLGASFAVGQELAAPESAVAIRTSTRVDEETTSNVIADSPTGRTDRTVVVGAHLDSVPEGPGINDNGSGAATILEIAEEMAELGIQPRNAVRFAFWGAEESGLLGAEHYVSQLTERQRKDIALNLNFDMLGSPNYARFVYDGDGSDTPDAGPNGSGNIERVFLDHFAARGLAAEPTAFDGRSDYGPFIAAGIPAGGLFSGAEGVKTEEQVARYGGEAGAPYDACYHTACDDITNINPTALDELGDAAAHATLVFAQTRSSVNGTARAGGSGGSAGHGLAR</sequence>
<dbReference type="Pfam" id="PF02225">
    <property type="entry name" value="PA"/>
    <property type="match status" value="1"/>
</dbReference>
<dbReference type="STRING" id="504800.SAMN04488085_104152"/>
<dbReference type="AlphaFoldDB" id="A0A1I4D463"/>
<dbReference type="PANTHER" id="PTHR12147:SF26">
    <property type="entry name" value="PEPTIDASE M28 DOMAIN-CONTAINING PROTEIN"/>
    <property type="match status" value="1"/>
</dbReference>
<dbReference type="GO" id="GO:0008235">
    <property type="term" value="F:metalloexopeptidase activity"/>
    <property type="evidence" value="ECO:0007669"/>
    <property type="project" value="InterPro"/>
</dbReference>
<evidence type="ECO:0000313" key="5">
    <source>
        <dbReference type="Proteomes" id="UP000199152"/>
    </source>
</evidence>
<dbReference type="InterPro" id="IPR003137">
    <property type="entry name" value="PA_domain"/>
</dbReference>
<organism evidence="4 5">
    <name type="scientific">Geodermatophilus ruber</name>
    <dbReference type="NCBI Taxonomy" id="504800"/>
    <lineage>
        <taxon>Bacteria</taxon>
        <taxon>Bacillati</taxon>
        <taxon>Actinomycetota</taxon>
        <taxon>Actinomycetes</taxon>
        <taxon>Geodermatophilales</taxon>
        <taxon>Geodermatophilaceae</taxon>
        <taxon>Geodermatophilus</taxon>
    </lineage>
</organism>
<protein>
    <submittedName>
        <fullName evidence="4">PA domain-containing protein</fullName>
    </submittedName>
</protein>
<evidence type="ECO:0000256" key="1">
    <source>
        <dbReference type="SAM" id="MobiDB-lite"/>
    </source>
</evidence>
<feature type="domain" description="PA" evidence="2">
    <location>
        <begin position="193"/>
        <end position="277"/>
    </location>
</feature>
<dbReference type="Gene3D" id="3.50.30.30">
    <property type="match status" value="1"/>
</dbReference>
<evidence type="ECO:0000259" key="3">
    <source>
        <dbReference type="Pfam" id="PF04389"/>
    </source>
</evidence>
<name>A0A1I4D463_9ACTN</name>
<feature type="region of interest" description="Disordered" evidence="1">
    <location>
        <begin position="1"/>
        <end position="44"/>
    </location>
</feature>
<gene>
    <name evidence="4" type="ORF">SAMN04488085_104152</name>
</gene>
<evidence type="ECO:0000313" key="4">
    <source>
        <dbReference type="EMBL" id="SFK87783.1"/>
    </source>
</evidence>
<feature type="domain" description="Peptidase M28" evidence="3">
    <location>
        <begin position="299"/>
        <end position="515"/>
    </location>
</feature>
<dbReference type="Gene3D" id="3.40.630.10">
    <property type="entry name" value="Zn peptidases"/>
    <property type="match status" value="2"/>
</dbReference>
<reference evidence="4 5" key="1">
    <citation type="submission" date="2016-10" db="EMBL/GenBank/DDBJ databases">
        <authorList>
            <person name="de Groot N.N."/>
        </authorList>
    </citation>
    <scope>NUCLEOTIDE SEQUENCE [LARGE SCALE GENOMIC DNA]</scope>
    <source>
        <strain evidence="4 5">DSM 45317</strain>
    </source>
</reference>
<dbReference type="PANTHER" id="PTHR12147">
    <property type="entry name" value="METALLOPEPTIDASE M28 FAMILY MEMBER"/>
    <property type="match status" value="1"/>
</dbReference>
<keyword evidence="5" id="KW-1185">Reference proteome</keyword>
<dbReference type="SUPFAM" id="SSF53187">
    <property type="entry name" value="Zn-dependent exopeptidases"/>
    <property type="match status" value="1"/>
</dbReference>
<dbReference type="FunCoup" id="A0A1I4D463">
    <property type="interactions" value="55"/>
</dbReference>
<proteinExistence type="predicted"/>
<dbReference type="Pfam" id="PF04389">
    <property type="entry name" value="Peptidase_M28"/>
    <property type="match status" value="1"/>
</dbReference>
<dbReference type="InterPro" id="IPR007484">
    <property type="entry name" value="Peptidase_M28"/>
</dbReference>